<dbReference type="GeneID" id="10329607"/>
<evidence type="ECO:0000313" key="2">
    <source>
        <dbReference type="Proteomes" id="UP000006532"/>
    </source>
</evidence>
<name>E3SNP3_9CAUD</name>
<dbReference type="Proteomes" id="UP000006532">
    <property type="component" value="Segment"/>
</dbReference>
<organism evidence="1 2">
    <name type="scientific">Prochlorococcus phage P-SSM7</name>
    <dbReference type="NCBI Taxonomy" id="445688"/>
    <lineage>
        <taxon>Viruses</taxon>
        <taxon>Duplodnaviria</taxon>
        <taxon>Heunggongvirae</taxon>
        <taxon>Uroviricota</taxon>
        <taxon>Caudoviricetes</taxon>
        <taxon>Pantevenvirales</taxon>
        <taxon>Kyanoviridae</taxon>
        <taxon>Palaemonvirus</taxon>
        <taxon>Palaemonvirus pssm7</taxon>
    </lineage>
</organism>
<accession>E3SNP3</accession>
<keyword evidence="2" id="KW-1185">Reference proteome</keyword>
<proteinExistence type="predicted"/>
<sequence length="40" mass="4342">MPTAYNGVKRVQFPLVLSDSVAQRIEQLPSKQLVVGSSPT</sequence>
<dbReference type="AntiFam" id="ANF00010">
    <property type="entry name" value="tRNA translation"/>
</dbReference>
<dbReference type="KEGG" id="vg:10329607"/>
<reference evidence="1 2" key="1">
    <citation type="journal article" date="2010" name="Environ. Microbiol.">
        <title>Genomic analysis of oceanic cyanobacterial myoviruses compared with T4-like myoviruses from diverse hosts and environments.</title>
        <authorList>
            <person name="Sullivan M.B."/>
            <person name="Huang K.H."/>
            <person name="Ignacio-Espinoza J.C."/>
            <person name="Berlin A.M."/>
            <person name="Kelly L."/>
            <person name="Weigele P.R."/>
            <person name="DeFrancesco A.S."/>
            <person name="Kern S.E."/>
            <person name="Thompson L.R."/>
            <person name="Young S."/>
            <person name="Yandava C."/>
            <person name="Fu R."/>
            <person name="Krastins B."/>
            <person name="Chase M."/>
            <person name="Sarracino D."/>
            <person name="Osburne M.S."/>
            <person name="Henn M.R."/>
            <person name="Chisholm S.W."/>
        </authorList>
    </citation>
    <scope>NUCLEOTIDE SEQUENCE [LARGE SCALE GENOMIC DNA]</scope>
    <source>
        <strain evidence="1">NATL1A-15</strain>
    </source>
</reference>
<dbReference type="EMBL" id="GU071103">
    <property type="protein sequence ID" value="ADO98978.1"/>
    <property type="molecule type" value="Genomic_DNA"/>
</dbReference>
<protein>
    <submittedName>
        <fullName evidence="1">Uncharacterized protein</fullName>
    </submittedName>
</protein>
<gene>
    <name evidence="1" type="ORF">PSSM7_126</name>
</gene>
<evidence type="ECO:0000313" key="1">
    <source>
        <dbReference type="EMBL" id="ADO98978.1"/>
    </source>
</evidence>
<dbReference type="RefSeq" id="YP_004324956.1">
    <property type="nucleotide sequence ID" value="NC_015290.1"/>
</dbReference>